<comment type="caution">
    <text evidence="2">The sequence shown here is derived from an EMBL/GenBank/DDBJ whole genome shotgun (WGS) entry which is preliminary data.</text>
</comment>
<keyword evidence="3" id="KW-1185">Reference proteome</keyword>
<dbReference type="Pfam" id="PF09729">
    <property type="entry name" value="Gti1_Pac2"/>
    <property type="match status" value="1"/>
</dbReference>
<evidence type="ECO:0008006" key="4">
    <source>
        <dbReference type="Google" id="ProtNLM"/>
    </source>
</evidence>
<organism evidence="2 3">
    <name type="scientific">Marasmiellus scandens</name>
    <dbReference type="NCBI Taxonomy" id="2682957"/>
    <lineage>
        <taxon>Eukaryota</taxon>
        <taxon>Fungi</taxon>
        <taxon>Dikarya</taxon>
        <taxon>Basidiomycota</taxon>
        <taxon>Agaricomycotina</taxon>
        <taxon>Agaricomycetes</taxon>
        <taxon>Agaricomycetidae</taxon>
        <taxon>Agaricales</taxon>
        <taxon>Marasmiineae</taxon>
        <taxon>Omphalotaceae</taxon>
        <taxon>Marasmiellus</taxon>
    </lineage>
</organism>
<gene>
    <name evidence="2" type="ORF">VKT23_018118</name>
</gene>
<reference evidence="2 3" key="1">
    <citation type="submission" date="2024-01" db="EMBL/GenBank/DDBJ databases">
        <title>A draft genome for the cacao thread blight pathogen Marasmiellus scandens.</title>
        <authorList>
            <person name="Baruah I.K."/>
            <person name="Leung J."/>
            <person name="Bukari Y."/>
            <person name="Amoako-Attah I."/>
            <person name="Meinhardt L.W."/>
            <person name="Bailey B.A."/>
            <person name="Cohen S.P."/>
        </authorList>
    </citation>
    <scope>NUCLEOTIDE SEQUENCE [LARGE SCALE GENOMIC DNA]</scope>
    <source>
        <strain evidence="2 3">GH-19</strain>
    </source>
</reference>
<dbReference type="EMBL" id="JBANRG010000080">
    <property type="protein sequence ID" value="KAK7438185.1"/>
    <property type="molecule type" value="Genomic_DNA"/>
</dbReference>
<evidence type="ECO:0000313" key="2">
    <source>
        <dbReference type="EMBL" id="KAK7438185.1"/>
    </source>
</evidence>
<feature type="compositionally biased region" description="Low complexity" evidence="1">
    <location>
        <begin position="241"/>
        <end position="261"/>
    </location>
</feature>
<sequence length="301" mass="34083">MQRPTLEHVRIRSTRDALQVFYGVATNKLPLITRRLDVEERRAIVPGNVYVWEERGANTETIGIGMERWTDGMGWGPSRVRDEFLFYHQKESDNEDEGNAATPWAQLLRRRDVSRFPRINSQNSEPERLVKQTYSVHVSLPADRHRGIVRKWHLTAYFSQEQLNKLATIDSIRGIGDVAVPDGWFRSARANKNRNLNREPAHTEAVSPGAMILPVSDSYPGHPSMSYRGEYPNSSPISDYSRASPPSSATSSPTSTHSATPLHAHLVPLEFLQNSSTPRRNPVDEQLIRQFNSLSAQGSFR</sequence>
<proteinExistence type="predicted"/>
<dbReference type="PANTHER" id="PTHR28027">
    <property type="entry name" value="TRANSCRIPTIONAL REGULATOR MIT1"/>
    <property type="match status" value="1"/>
</dbReference>
<feature type="region of interest" description="Disordered" evidence="1">
    <location>
        <begin position="223"/>
        <end position="262"/>
    </location>
</feature>
<dbReference type="Proteomes" id="UP001498398">
    <property type="component" value="Unassembled WGS sequence"/>
</dbReference>
<dbReference type="PANTHER" id="PTHR28027:SF2">
    <property type="entry name" value="TRANSCRIPTIONAL REGULATOR MIT1"/>
    <property type="match status" value="1"/>
</dbReference>
<evidence type="ECO:0000256" key="1">
    <source>
        <dbReference type="SAM" id="MobiDB-lite"/>
    </source>
</evidence>
<dbReference type="InterPro" id="IPR018608">
    <property type="entry name" value="Gti1/Pac2"/>
</dbReference>
<accession>A0ABR1IPY5</accession>
<protein>
    <recommendedName>
        <fullName evidence="4">cAMP-independent regulatory protein pac2</fullName>
    </recommendedName>
</protein>
<evidence type="ECO:0000313" key="3">
    <source>
        <dbReference type="Proteomes" id="UP001498398"/>
    </source>
</evidence>
<name>A0ABR1IPY5_9AGAR</name>